<evidence type="ECO:0000313" key="2">
    <source>
        <dbReference type="EMBL" id="GDY33032.1"/>
    </source>
</evidence>
<keyword evidence="3" id="KW-1185">Reference proteome</keyword>
<comment type="caution">
    <text evidence="2">The sequence shown here is derived from an EMBL/GenBank/DDBJ whole genome shotgun (WGS) entry which is preliminary data.</text>
</comment>
<organism evidence="2 3">
    <name type="scientific">Gandjariella thermophila</name>
    <dbReference type="NCBI Taxonomy" id="1931992"/>
    <lineage>
        <taxon>Bacteria</taxon>
        <taxon>Bacillati</taxon>
        <taxon>Actinomycetota</taxon>
        <taxon>Actinomycetes</taxon>
        <taxon>Pseudonocardiales</taxon>
        <taxon>Pseudonocardiaceae</taxon>
        <taxon>Gandjariella</taxon>
    </lineage>
</organism>
<name>A0A4D4JCD9_9PSEU</name>
<reference evidence="3" key="1">
    <citation type="submission" date="2019-04" db="EMBL/GenBank/DDBJ databases">
        <title>Draft genome sequence of Pseudonocardiaceae bacterium SL3-2-4.</title>
        <authorList>
            <person name="Ningsih F."/>
            <person name="Yokota A."/>
            <person name="Sakai Y."/>
            <person name="Nanatani K."/>
            <person name="Yabe S."/>
            <person name="Oetari A."/>
            <person name="Sjamsuridzal W."/>
        </authorList>
    </citation>
    <scope>NUCLEOTIDE SEQUENCE [LARGE SCALE GENOMIC DNA]</scope>
    <source>
        <strain evidence="3">SL3-2-4</strain>
    </source>
</reference>
<evidence type="ECO:0000259" key="1">
    <source>
        <dbReference type="Pfam" id="PF18007"/>
    </source>
</evidence>
<gene>
    <name evidence="2" type="ORF">GTS_46650</name>
</gene>
<proteinExistence type="predicted"/>
<protein>
    <recommendedName>
        <fullName evidence="1">Rv3651-like N-terminal domain-containing protein</fullName>
    </recommendedName>
</protein>
<dbReference type="Proteomes" id="UP000298860">
    <property type="component" value="Unassembled WGS sequence"/>
</dbReference>
<sequence>MADKEWLVVDTLSNSPTVVAAGSRARKWRPLGNVFRGSQLTMVEKLVGVVVDNLKDSQSLVDLTHGTKLAYARPILGPGRQVHAVMVWLGTKDENPPAPPKAIGWTWDLADPGRPRTVPHPGTAEFYGFPGDFDPTVTDLLSTLADISEIAQVLHVLADAQEGRAGTGEWLMRRPNGLPAKIRYAFRGARSDGRLQLHGISQEISDYVVDRGDFIAADVLRNVVGKRHPAFVHVDSGHVQSWLSGPPESLPDAVVRGFAPAPTRERIALPGLPKTTVLSVFS</sequence>
<dbReference type="RefSeq" id="WP_137816010.1">
    <property type="nucleotide sequence ID" value="NZ_BJFL01000032.1"/>
</dbReference>
<evidence type="ECO:0000313" key="3">
    <source>
        <dbReference type="Proteomes" id="UP000298860"/>
    </source>
</evidence>
<dbReference type="AlphaFoldDB" id="A0A4D4JCD9"/>
<dbReference type="OrthoDB" id="4745618at2"/>
<dbReference type="Pfam" id="PF18007">
    <property type="entry name" value="Rv3651-like_N"/>
    <property type="match status" value="1"/>
</dbReference>
<dbReference type="EMBL" id="BJFL01000032">
    <property type="protein sequence ID" value="GDY33032.1"/>
    <property type="molecule type" value="Genomic_DNA"/>
</dbReference>
<feature type="domain" description="Rv3651-like N-terminal" evidence="1">
    <location>
        <begin position="5"/>
        <end position="98"/>
    </location>
</feature>
<accession>A0A4D4JCD9</accession>
<dbReference type="InterPro" id="IPR041458">
    <property type="entry name" value="Rv3651-like_N"/>
</dbReference>